<evidence type="ECO:0000313" key="2">
    <source>
        <dbReference type="Proteomes" id="UP000194945"/>
    </source>
</evidence>
<gene>
    <name evidence="1" type="ORF">BK730_15675</name>
</gene>
<name>A0A2A7DMU8_9BACI</name>
<protein>
    <submittedName>
        <fullName evidence="1">Uncharacterized protein</fullName>
    </submittedName>
</protein>
<organism evidence="1 2">
    <name type="scientific">Bacillus wiedmannii</name>
    <dbReference type="NCBI Taxonomy" id="1890302"/>
    <lineage>
        <taxon>Bacteria</taxon>
        <taxon>Bacillati</taxon>
        <taxon>Bacillota</taxon>
        <taxon>Bacilli</taxon>
        <taxon>Bacillales</taxon>
        <taxon>Bacillaceae</taxon>
        <taxon>Bacillus</taxon>
        <taxon>Bacillus cereus group</taxon>
    </lineage>
</organism>
<dbReference type="Proteomes" id="UP000194945">
    <property type="component" value="Unassembled WGS sequence"/>
</dbReference>
<comment type="caution">
    <text evidence="1">The sequence shown here is derived from an EMBL/GenBank/DDBJ whole genome shotgun (WGS) entry which is preliminary data.</text>
</comment>
<dbReference type="InterPro" id="IPR032721">
    <property type="entry name" value="Toxin-deaminase"/>
</dbReference>
<dbReference type="AlphaFoldDB" id="A0A2A7DMU8"/>
<reference evidence="1 2" key="1">
    <citation type="submission" date="2016-10" db="EMBL/GenBank/DDBJ databases">
        <title>Comparative genomics of Bacillus thuringiensis reveals a path to pathogens against multiple invertebrate hosts.</title>
        <authorList>
            <person name="Zheng J."/>
            <person name="Gao Q."/>
            <person name="Liu H."/>
            <person name="Peng D."/>
            <person name="Ruan L."/>
            <person name="Sun M."/>
        </authorList>
    </citation>
    <scope>NUCLEOTIDE SEQUENCE [LARGE SCALE GENOMIC DNA]</scope>
    <source>
        <strain evidence="1">BGSC 4BK1</strain>
    </source>
</reference>
<accession>A0A242Z794</accession>
<dbReference type="Pfam" id="PF14424">
    <property type="entry name" value="Toxin-deaminase"/>
    <property type="match status" value="1"/>
</dbReference>
<accession>A0A2A7DMU8</accession>
<evidence type="ECO:0000313" key="1">
    <source>
        <dbReference type="EMBL" id="OTX88612.1"/>
    </source>
</evidence>
<proteinExistence type="predicted"/>
<sequence length="181" mass="21129">MGIILVNKKFYLLDPKGVELKKNSIDFRYNIQTTLSSIHNLRKAERKIYNKGNVAVAQFIFNDFIQTLYSHSQIDYLTDPYLHYAKEDNLFASSCAILRKDKIFTTLELSSKDSLLPYDRYVDTEAKLLEQIRFLADTFKPTKGIVNLFTELHPCTSCKNVIDQFEKRYNGNITLNLFHEK</sequence>
<dbReference type="EMBL" id="NFDE01000050">
    <property type="protein sequence ID" value="OTX88612.1"/>
    <property type="molecule type" value="Genomic_DNA"/>
</dbReference>